<keyword evidence="2" id="KW-1185">Reference proteome</keyword>
<dbReference type="Proteomes" id="UP000223913">
    <property type="component" value="Unassembled WGS sequence"/>
</dbReference>
<sequence>MQKPQPSIFQAHPGPSSFFSGRSFTSDRHISLVLLISLVSAFSLSGQQLSQRSPFSENSFIWNPAMTAPWDYWEMGVNYRQEWLGFQDAPRTATLQVQYPFERENMSLGGYFVHDNASPVTMNSASFAYAYRMQLDRRRGGRQLSLGLNATLSHIYVNALEIVTNDPDDAVLPAGENNKISPNLGFGVFYTSYSKDEFERTFFFGGLAINQVLPLSVILDDFGGSSNLMRALHGNVILGTRIVNGDIYIQPSAWVNYSAPNIVEANLNFKLEQQEAFWAGLNYSTTQTIGLQAGVILNNDFTRDGTMRIGTAGTFNVGQFGKFRGMGFEFYLAYQFEM</sequence>
<dbReference type="RefSeq" id="WP_099149342.1">
    <property type="nucleotide sequence ID" value="NZ_PDUD01000010.1"/>
</dbReference>
<dbReference type="OrthoDB" id="1493187at2"/>
<evidence type="ECO:0008006" key="3">
    <source>
        <dbReference type="Google" id="ProtNLM"/>
    </source>
</evidence>
<dbReference type="EMBL" id="PDUD01000010">
    <property type="protein sequence ID" value="PHN07412.1"/>
    <property type="molecule type" value="Genomic_DNA"/>
</dbReference>
<protein>
    <recommendedName>
        <fullName evidence="3">Type IX secretion system membrane protein PorP/SprF</fullName>
    </recommendedName>
</protein>
<dbReference type="AlphaFoldDB" id="A0A2D0NFY2"/>
<evidence type="ECO:0000313" key="2">
    <source>
        <dbReference type="Proteomes" id="UP000223913"/>
    </source>
</evidence>
<dbReference type="Pfam" id="PF11751">
    <property type="entry name" value="PorP_SprF"/>
    <property type="match status" value="1"/>
</dbReference>
<dbReference type="NCBIfam" id="TIGR03519">
    <property type="entry name" value="T9SS_PorP_fam"/>
    <property type="match status" value="1"/>
</dbReference>
<proteinExistence type="predicted"/>
<name>A0A2D0NFY2_FLAN2</name>
<accession>A0A2D0NFY2</accession>
<evidence type="ECO:0000313" key="1">
    <source>
        <dbReference type="EMBL" id="PHN07412.1"/>
    </source>
</evidence>
<gene>
    <name evidence="1" type="ORF">CRP01_07220</name>
</gene>
<reference evidence="1 2" key="1">
    <citation type="submission" date="2017-10" db="EMBL/GenBank/DDBJ databases">
        <title>The draft genome sequence of Lewinella nigricans NBRC 102662.</title>
        <authorList>
            <person name="Wang K."/>
        </authorList>
    </citation>
    <scope>NUCLEOTIDE SEQUENCE [LARGE SCALE GENOMIC DNA]</scope>
    <source>
        <strain evidence="1 2">NBRC 102662</strain>
    </source>
</reference>
<dbReference type="InterPro" id="IPR019861">
    <property type="entry name" value="PorP/SprF_Bacteroidetes"/>
</dbReference>
<comment type="caution">
    <text evidence="1">The sequence shown here is derived from an EMBL/GenBank/DDBJ whole genome shotgun (WGS) entry which is preliminary data.</text>
</comment>
<organism evidence="1 2">
    <name type="scientific">Flavilitoribacter nigricans (strain ATCC 23147 / DSM 23189 / NBRC 102662 / NCIMB 1420 / SS-2)</name>
    <name type="common">Lewinella nigricans</name>
    <dbReference type="NCBI Taxonomy" id="1122177"/>
    <lineage>
        <taxon>Bacteria</taxon>
        <taxon>Pseudomonadati</taxon>
        <taxon>Bacteroidota</taxon>
        <taxon>Saprospiria</taxon>
        <taxon>Saprospirales</taxon>
        <taxon>Lewinellaceae</taxon>
        <taxon>Flavilitoribacter</taxon>
    </lineage>
</organism>